<dbReference type="STRING" id="526222.Desal_0782"/>
<evidence type="ECO:0000256" key="3">
    <source>
        <dbReference type="ARBA" id="ARBA00023239"/>
    </source>
</evidence>
<dbReference type="OrthoDB" id="9806325at2"/>
<dbReference type="SUPFAM" id="SSF53795">
    <property type="entry name" value="PEP carboxykinase-like"/>
    <property type="match status" value="1"/>
</dbReference>
<dbReference type="AlphaFoldDB" id="C6BZ24"/>
<dbReference type="GO" id="GO:0006094">
    <property type="term" value="P:gluconeogenesis"/>
    <property type="evidence" value="ECO:0007669"/>
    <property type="project" value="UniProtKB-UniPathway"/>
</dbReference>
<evidence type="ECO:0008006" key="6">
    <source>
        <dbReference type="Google" id="ProtNLM"/>
    </source>
</evidence>
<keyword evidence="3" id="KW-0456">Lyase</keyword>
<dbReference type="Gene3D" id="3.90.228.20">
    <property type="match status" value="1"/>
</dbReference>
<dbReference type="HOGENOM" id="CLU_037428_0_0_7"/>
<keyword evidence="2" id="KW-0210">Decarboxylase</keyword>
<accession>C6BZ24</accession>
<dbReference type="InterPro" id="IPR013035">
    <property type="entry name" value="PEP_carboxykinase_C"/>
</dbReference>
<sequence>MASQSTYEFYKDDLSKIPPLRAIAETLLADKRVKKVNAAEAYELARKQWDVMETDHPIYPEAAKRLGLPEGAKLLNHCHGKIVGRTALARRFYNRLNGPDQRKVLGDLREAISDMQERPLIKAEAIVGLDQDLMIKATILGGEDDAANIFNWLVNFTPFDELAEEYAKSAKLPIQDIIIIGDNLWRNEDSFYHNQGNPQLALVDEECNVIYNFGMRYFGERKKGTLTLAWTSGIRVGMAACHGGIKEIDFADCKDAKVKKLGKKSIAFFGLSGTGKSSHTNSHDNGGTLPEGFAKKVLHDDAFQIDTENRVCRAWEPTLFDKTDSRPLGNPDWKYMISVMNHAMLEIDGKVMPLGQDIRNPNGRALIDRDVIGEHVNRCTFPDSLCWLMKDTCLPPIIRFTDTYLAVAMGAALMTKRNLAENVSEEELKKLVFIPYANPFRVYELWKDVEAFAHVFDCGAHGYSFNSVGFWRSSDSDLNPIPLQTSLTLQTMILTDQLEWEDWDLLPGAQIPKRNCMEKVLPGFYDTYNPANVEHRAEYFQTLKDRFAQRRHFLEQTDDLNCKPELLAKLTNALHIKGWFK</sequence>
<dbReference type="GO" id="GO:0004611">
    <property type="term" value="F:phosphoenolpyruvate carboxykinase activity"/>
    <property type="evidence" value="ECO:0007669"/>
    <property type="project" value="InterPro"/>
</dbReference>
<dbReference type="eggNOG" id="COG1866">
    <property type="taxonomic scope" value="Bacteria"/>
</dbReference>
<keyword evidence="1" id="KW-0547">Nucleotide-binding</keyword>
<dbReference type="KEGG" id="dsa:Desal_0782"/>
<keyword evidence="5" id="KW-1185">Reference proteome</keyword>
<dbReference type="InterPro" id="IPR008210">
    <property type="entry name" value="PEP_carboxykinase_N"/>
</dbReference>
<dbReference type="Proteomes" id="UP000002601">
    <property type="component" value="Chromosome"/>
</dbReference>
<protein>
    <recommendedName>
        <fullName evidence="6">Phosphoenolpyruvate carboxykinase (ATP)</fullName>
    </recommendedName>
</protein>
<dbReference type="UniPathway" id="UPA00138"/>
<evidence type="ECO:0000313" key="5">
    <source>
        <dbReference type="Proteomes" id="UP000002601"/>
    </source>
</evidence>
<dbReference type="RefSeq" id="WP_015850667.1">
    <property type="nucleotide sequence ID" value="NC_012881.1"/>
</dbReference>
<dbReference type="SUPFAM" id="SSF68923">
    <property type="entry name" value="PEP carboxykinase N-terminal domain"/>
    <property type="match status" value="1"/>
</dbReference>
<proteinExistence type="predicted"/>
<evidence type="ECO:0000313" key="4">
    <source>
        <dbReference type="EMBL" id="ACS78848.1"/>
    </source>
</evidence>
<dbReference type="EMBL" id="CP001649">
    <property type="protein sequence ID" value="ACS78848.1"/>
    <property type="molecule type" value="Genomic_DNA"/>
</dbReference>
<dbReference type="GO" id="GO:0017076">
    <property type="term" value="F:purine nucleotide binding"/>
    <property type="evidence" value="ECO:0007669"/>
    <property type="project" value="InterPro"/>
</dbReference>
<name>C6BZ24_MARSD</name>
<evidence type="ECO:0000256" key="1">
    <source>
        <dbReference type="ARBA" id="ARBA00022741"/>
    </source>
</evidence>
<organism evidence="4 5">
    <name type="scientific">Maridesulfovibrio salexigens (strain ATCC 14822 / DSM 2638 / NCIMB 8403 / VKM B-1763)</name>
    <name type="common">Desulfovibrio salexigens</name>
    <dbReference type="NCBI Taxonomy" id="526222"/>
    <lineage>
        <taxon>Bacteria</taxon>
        <taxon>Pseudomonadati</taxon>
        <taxon>Thermodesulfobacteriota</taxon>
        <taxon>Desulfovibrionia</taxon>
        <taxon>Desulfovibrionales</taxon>
        <taxon>Desulfovibrionaceae</taxon>
        <taxon>Maridesulfovibrio</taxon>
    </lineage>
</organism>
<gene>
    <name evidence="4" type="ordered locus">Desal_0782</name>
</gene>
<reference evidence="4 5" key="1">
    <citation type="submission" date="2009-06" db="EMBL/GenBank/DDBJ databases">
        <title>Complete sequence of Desulfovibrio salexigens DSM 2638.</title>
        <authorList>
            <consortium name="US DOE Joint Genome Institute"/>
            <person name="Lucas S."/>
            <person name="Copeland A."/>
            <person name="Lapidus A."/>
            <person name="Glavina del Rio T."/>
            <person name="Tice H."/>
            <person name="Bruce D."/>
            <person name="Goodwin L."/>
            <person name="Pitluck S."/>
            <person name="Munk A.C."/>
            <person name="Brettin T."/>
            <person name="Detter J.C."/>
            <person name="Han C."/>
            <person name="Tapia R."/>
            <person name="Larimer F."/>
            <person name="Land M."/>
            <person name="Hauser L."/>
            <person name="Kyrpides N."/>
            <person name="Anderson I."/>
            <person name="Wall J.D."/>
            <person name="Arkin A.P."/>
            <person name="Dehal P."/>
            <person name="Chivian D."/>
            <person name="Giles B."/>
            <person name="Hazen T.C."/>
        </authorList>
    </citation>
    <scope>NUCLEOTIDE SEQUENCE [LARGE SCALE GENOMIC DNA]</scope>
    <source>
        <strain evidence="5">ATCC 14822 / DSM 2638 / NCIMB 8403 / VKM B-1763</strain>
    </source>
</reference>
<evidence type="ECO:0000256" key="2">
    <source>
        <dbReference type="ARBA" id="ARBA00022793"/>
    </source>
</evidence>